<reference evidence="2 3" key="1">
    <citation type="submission" date="2019-01" db="EMBL/GenBank/DDBJ databases">
        <authorList>
            <person name="Chen W.-M."/>
        </authorList>
    </citation>
    <scope>NUCLEOTIDE SEQUENCE [LARGE SCALE GENOMIC DNA]</scope>
    <source>
        <strain evidence="2 3">HPM-16</strain>
    </source>
</reference>
<protein>
    <recommendedName>
        <fullName evidence="4">Portal protein</fullName>
    </recommendedName>
</protein>
<dbReference type="EMBL" id="SACQ01000001">
    <property type="protein sequence ID" value="RVU32712.1"/>
    <property type="molecule type" value="Genomic_DNA"/>
</dbReference>
<feature type="region of interest" description="Disordered" evidence="1">
    <location>
        <begin position="1"/>
        <end position="34"/>
    </location>
</feature>
<feature type="compositionally biased region" description="Basic and acidic residues" evidence="1">
    <location>
        <begin position="579"/>
        <end position="590"/>
    </location>
</feature>
<dbReference type="RefSeq" id="WP_127692880.1">
    <property type="nucleotide sequence ID" value="NZ_SACQ01000001.1"/>
</dbReference>
<keyword evidence="3" id="KW-1185">Reference proteome</keyword>
<name>A0A437QDS8_9GAMM</name>
<accession>A0A437QDS8</accession>
<evidence type="ECO:0008006" key="4">
    <source>
        <dbReference type="Google" id="ProtNLM"/>
    </source>
</evidence>
<evidence type="ECO:0000313" key="2">
    <source>
        <dbReference type="EMBL" id="RVU32712.1"/>
    </source>
</evidence>
<evidence type="ECO:0000256" key="1">
    <source>
        <dbReference type="SAM" id="MobiDB-lite"/>
    </source>
</evidence>
<proteinExistence type="predicted"/>
<dbReference type="AlphaFoldDB" id="A0A437QDS8"/>
<organism evidence="2 3">
    <name type="scientific">Neptunomonas marina</name>
    <dbReference type="NCBI Taxonomy" id="1815562"/>
    <lineage>
        <taxon>Bacteria</taxon>
        <taxon>Pseudomonadati</taxon>
        <taxon>Pseudomonadota</taxon>
        <taxon>Gammaproteobacteria</taxon>
        <taxon>Oceanospirillales</taxon>
        <taxon>Oceanospirillaceae</taxon>
        <taxon>Neptunomonas</taxon>
    </lineage>
</organism>
<dbReference type="Proteomes" id="UP000282818">
    <property type="component" value="Unassembled WGS sequence"/>
</dbReference>
<sequence>MQEQQPRSLEHMKDSLDSLATSLTEKASRQVSKRSQIEQRWLEDLRQFHGEYSPEELKGVEGSKIFTNLTRNKTNAAEARCQDMLFPTDDRNWGIKPTPVPVITGSAGSAHGDDRQAKAMADAMQTEIDDQLNESKYPLKSRDIIHDACQCGTGVLKGPVVVGRSKRHWRKAENGFELDVKEDLAAAVERVDYWNFFPDMSARTIEEAEFIFERHLWTKKQLREFSKLPNTITSNINEFAKGDRDEASIAKNYIDDIREITGVDTIGESNKYEVWEYHGPIKKQQLIDALSIAQADEKTLDEVDNLDNELYGIVFFSSNKVLKVSLNSMDTEEFPYSVFNWEKDESCIFGFGVPYLMRNPQKIINASMRMMMDNGGQSVADQIVINQSLVQPADGKWALTPKKVWLTREGKTVTDIRAAFQSFSTQSHQAELANIFSLGRQLADEETNLPLIAQGEQAGHITQTAQGMSMLMNSANIVLRRAVKNWDDDITRTLIGRFYDWNMQYGENDDIKGDYTIDARGSGALLVKEKQQENLMVYANIAAGNPEFSIRTDWKGLHEQIAKSLEIPIDKIALSEEEVTQRQEEARKAAENQPSDPSLQLNQAKLQLEQMKLQADAEYKQASLQQEAQIKQMELEQKRELGLAEIAARNEITIAQLEAKVGIEEKREQNKRDMAALKANQEQTKLHLQAENLSQGRDTF</sequence>
<comment type="caution">
    <text evidence="2">The sequence shown here is derived from an EMBL/GenBank/DDBJ whole genome shotgun (WGS) entry which is preliminary data.</text>
</comment>
<gene>
    <name evidence="2" type="ORF">EOE65_03390</name>
</gene>
<feature type="region of interest" description="Disordered" evidence="1">
    <location>
        <begin position="578"/>
        <end position="598"/>
    </location>
</feature>
<feature type="compositionally biased region" description="Polar residues" evidence="1">
    <location>
        <begin position="18"/>
        <end position="34"/>
    </location>
</feature>
<evidence type="ECO:0000313" key="3">
    <source>
        <dbReference type="Proteomes" id="UP000282818"/>
    </source>
</evidence>